<keyword evidence="3 10" id="KW-0808">Transferase</keyword>
<organism evidence="10 11">
    <name type="scientific">Pseudolactococcus hodotermopsidis</name>
    <dbReference type="NCBI Taxonomy" id="2709157"/>
    <lineage>
        <taxon>Bacteria</taxon>
        <taxon>Bacillati</taxon>
        <taxon>Bacillota</taxon>
        <taxon>Bacilli</taxon>
        <taxon>Lactobacillales</taxon>
        <taxon>Streptococcaceae</taxon>
        <taxon>Pseudolactococcus</taxon>
    </lineage>
</organism>
<feature type="domain" description="MmeI-like DNA-methyltransferase" evidence="9">
    <location>
        <begin position="342"/>
        <end position="611"/>
    </location>
</feature>
<evidence type="ECO:0000259" key="7">
    <source>
        <dbReference type="Pfam" id="PF20466"/>
    </source>
</evidence>
<dbReference type="Pfam" id="PF20473">
    <property type="entry name" value="MmeI_Mtase"/>
    <property type="match status" value="1"/>
</dbReference>
<evidence type="ECO:0000313" key="10">
    <source>
        <dbReference type="EMBL" id="GFH42288.1"/>
    </source>
</evidence>
<dbReference type="PANTHER" id="PTHR33841">
    <property type="entry name" value="DNA METHYLTRANSFERASE YEEA-RELATED"/>
    <property type="match status" value="1"/>
</dbReference>
<dbReference type="InterPro" id="IPR046819">
    <property type="entry name" value="MmeI_hel"/>
</dbReference>
<comment type="catalytic activity">
    <reaction evidence="4">
        <text>a 2'-deoxyadenosine in DNA + S-adenosyl-L-methionine = an N(6)-methyl-2'-deoxyadenosine in DNA + S-adenosyl-L-homocysteine + H(+)</text>
        <dbReference type="Rhea" id="RHEA:15197"/>
        <dbReference type="Rhea" id="RHEA-COMP:12418"/>
        <dbReference type="Rhea" id="RHEA-COMP:12419"/>
        <dbReference type="ChEBI" id="CHEBI:15378"/>
        <dbReference type="ChEBI" id="CHEBI:57856"/>
        <dbReference type="ChEBI" id="CHEBI:59789"/>
        <dbReference type="ChEBI" id="CHEBI:90615"/>
        <dbReference type="ChEBI" id="CHEBI:90616"/>
        <dbReference type="EC" id="2.1.1.72"/>
    </reaction>
</comment>
<dbReference type="InterPro" id="IPR046816">
    <property type="entry name" value="MmeI_Mtase"/>
</dbReference>
<dbReference type="RefSeq" id="WP_172208263.1">
    <property type="nucleotide sequence ID" value="NZ_BLLI01000018.1"/>
</dbReference>
<evidence type="ECO:0000259" key="6">
    <source>
        <dbReference type="Pfam" id="PF20465"/>
    </source>
</evidence>
<dbReference type="InterPro" id="IPR029063">
    <property type="entry name" value="SAM-dependent_MTases_sf"/>
</dbReference>
<evidence type="ECO:0000256" key="3">
    <source>
        <dbReference type="ARBA" id="ARBA00022679"/>
    </source>
</evidence>
<name>A0A6A0BD60_9LACT</name>
<comment type="caution">
    <text evidence="10">The sequence shown here is derived from an EMBL/GenBank/DDBJ whole genome shotgun (WGS) entry which is preliminary data.</text>
</comment>
<dbReference type="Pfam" id="PF20467">
    <property type="entry name" value="MmeI_C"/>
    <property type="match status" value="1"/>
</dbReference>
<dbReference type="SUPFAM" id="SSF53335">
    <property type="entry name" value="S-adenosyl-L-methionine-dependent methyltransferases"/>
    <property type="match status" value="1"/>
</dbReference>
<feature type="domain" description="MmeI-like C-terminal" evidence="8">
    <location>
        <begin position="835"/>
        <end position="911"/>
    </location>
</feature>
<sequence>MVRRPITEIENGLQELFEKEIVIPGEFIYNFLAWYDIPKSTLTRAKNEKEINLKIKNKIHYELVKNGATPVSVVTKIEQEIKGNRSQPRFIIATNIVDFAAKDTKTQNTLTIPLIELPAKADFFLPLNGIEKVEYEKENPADRKAADRFTKLYDTLIKINEEATEKDFNEFLIRLLFLLFAEDTNIMPKSIFTNAIKTRTAVDGSDMNGIISDIFKSLDVLTRNSEKEWLRAFPYVNGKLFSKAHVNLKFNAVTRKMILEAGELLDWNEINPDILGSMIQTVANAEQRAVTGMHYTSVENIKKLIKPLFLDDLTMIYDEIAVKISENEDKEITEKSKQENRRTYEEKLEALIERISKIKFFDPACGSGNFLIITYKEIRRLEINILKTLGDLRIKKKEEHAKQGNMLKTSAISLNKFYGIELDDFAHEVARLSLWIAEHQMNVEMTETLADYQPNLLPLKDAGHIIQGNSLRIDWNEAVPHTADEELYIMGNPPYIGARKMDSNQKREIAKVFESYLLKTGDLDYISGWFMKIAISVENTNIKAAIVSTNSVVQGSQASLLWNTIFNKTEAEINFAYSSFKWGNSAKHNAGVTVVIVGIVNNKYKGNKVLFDTIGGKIVKQINAYLVDGPLITVKKSTSQISNLPEMLSGDMPNDGGNLIADRIDEFVDIFESKKYSSIIKEFIGSREFLNDKKRYTLWISENDLELAISNTKIKNRIDRVRKLRENSSRKVTREMSDTPYRFGEIRHKNFDYIFIPQVSSENRDYVPMGILDKNVITASPNFAIYDAPIWLLGLLESRMHMTWLRAVGGKLKTDYRYSAGLVYNTFPVPELSTQRKNQMENQIFEILDLREEIGGTLAELYNNKTMPKRLREAHEALDRIVERAYRRDTPFVSDEERLSVLLNMYQEMTKDD</sequence>
<dbReference type="AlphaFoldDB" id="A0A6A0BD60"/>
<proteinExistence type="predicted"/>
<dbReference type="Pfam" id="PF20466">
    <property type="entry name" value="MmeI_TRD"/>
    <property type="match status" value="1"/>
</dbReference>
<dbReference type="EMBL" id="BLLI01000018">
    <property type="protein sequence ID" value="GFH42288.1"/>
    <property type="molecule type" value="Genomic_DNA"/>
</dbReference>
<reference evidence="10 11" key="1">
    <citation type="submission" date="2020-02" db="EMBL/GenBank/DDBJ databases">
        <title>Draft genome sequence of Lactococcus sp. Hs30E4-3.</title>
        <authorList>
            <person name="Noda S."/>
            <person name="Yuki M."/>
            <person name="Ohkuma M."/>
        </authorList>
    </citation>
    <scope>NUCLEOTIDE SEQUENCE [LARGE SCALE GENOMIC DNA]</scope>
    <source>
        <strain evidence="10 11">Hs30E4-3</strain>
    </source>
</reference>
<dbReference type="Proteomes" id="UP000480303">
    <property type="component" value="Unassembled WGS sequence"/>
</dbReference>
<accession>A0A6A0BD60</accession>
<keyword evidence="2 10" id="KW-0489">Methyltransferase</keyword>
<dbReference type="Gene3D" id="3.40.50.150">
    <property type="entry name" value="Vaccinia Virus protein VP39"/>
    <property type="match status" value="1"/>
</dbReference>
<keyword evidence="11" id="KW-1185">Reference proteome</keyword>
<evidence type="ECO:0000313" key="11">
    <source>
        <dbReference type="Proteomes" id="UP000480303"/>
    </source>
</evidence>
<dbReference type="InterPro" id="IPR046818">
    <property type="entry name" value="MmeI_C"/>
</dbReference>
<dbReference type="GO" id="GO:0009007">
    <property type="term" value="F:site-specific DNA-methyltransferase (adenine-specific) activity"/>
    <property type="evidence" value="ECO:0007669"/>
    <property type="project" value="UniProtKB-EC"/>
</dbReference>
<evidence type="ECO:0000256" key="2">
    <source>
        <dbReference type="ARBA" id="ARBA00022603"/>
    </source>
</evidence>
<dbReference type="GO" id="GO:0032259">
    <property type="term" value="P:methylation"/>
    <property type="evidence" value="ECO:0007669"/>
    <property type="project" value="UniProtKB-KW"/>
</dbReference>
<dbReference type="InterPro" id="IPR046817">
    <property type="entry name" value="MmeI_N"/>
</dbReference>
<gene>
    <name evidence="10" type="primary">yeeA</name>
    <name evidence="10" type="ORF">Hs30E_08390</name>
</gene>
<evidence type="ECO:0000259" key="8">
    <source>
        <dbReference type="Pfam" id="PF20467"/>
    </source>
</evidence>
<evidence type="ECO:0000259" key="5">
    <source>
        <dbReference type="Pfam" id="PF20464"/>
    </source>
</evidence>
<evidence type="ECO:0000256" key="1">
    <source>
        <dbReference type="ARBA" id="ARBA00011900"/>
    </source>
</evidence>
<feature type="domain" description="MmeI-like target recognition" evidence="7">
    <location>
        <begin position="629"/>
        <end position="832"/>
    </location>
</feature>
<dbReference type="InterPro" id="IPR050953">
    <property type="entry name" value="N4_N6_ade-DNA_methylase"/>
</dbReference>
<feature type="domain" description="MmeI-like helicase spacer" evidence="6">
    <location>
        <begin position="167"/>
        <end position="241"/>
    </location>
</feature>
<dbReference type="InterPro" id="IPR046820">
    <property type="entry name" value="MmeI_TRD"/>
</dbReference>
<evidence type="ECO:0000256" key="4">
    <source>
        <dbReference type="ARBA" id="ARBA00047942"/>
    </source>
</evidence>
<dbReference type="Pfam" id="PF20464">
    <property type="entry name" value="MmeI_N"/>
    <property type="match status" value="1"/>
</dbReference>
<evidence type="ECO:0000259" key="9">
    <source>
        <dbReference type="Pfam" id="PF20473"/>
    </source>
</evidence>
<protein>
    <recommendedName>
        <fullName evidence="1">site-specific DNA-methyltransferase (adenine-specific)</fullName>
        <ecNumber evidence="1">2.1.1.72</ecNumber>
    </recommendedName>
</protein>
<dbReference type="EC" id="2.1.1.72" evidence="1"/>
<dbReference type="PANTHER" id="PTHR33841:SF1">
    <property type="entry name" value="DNA METHYLTRANSFERASE A"/>
    <property type="match status" value="1"/>
</dbReference>
<dbReference type="Pfam" id="PF20465">
    <property type="entry name" value="MmeI_hel"/>
    <property type="match status" value="1"/>
</dbReference>
<feature type="domain" description="MmeI-like N-terminal" evidence="5">
    <location>
        <begin position="26"/>
        <end position="158"/>
    </location>
</feature>